<evidence type="ECO:0000259" key="10">
    <source>
        <dbReference type="Pfam" id="PF01435"/>
    </source>
</evidence>
<dbReference type="InterPro" id="IPR001915">
    <property type="entry name" value="Peptidase_M48"/>
</dbReference>
<evidence type="ECO:0000313" key="12">
    <source>
        <dbReference type="EMBL" id="MBC2397670.1"/>
    </source>
</evidence>
<feature type="transmembrane region" description="Helical" evidence="9">
    <location>
        <begin position="156"/>
        <end position="174"/>
    </location>
</feature>
<comment type="caution">
    <text evidence="12">The sequence shown here is derived from an EMBL/GenBank/DDBJ whole genome shotgun (WGS) entry which is preliminary data.</text>
</comment>
<evidence type="ECO:0000256" key="9">
    <source>
        <dbReference type="SAM" id="Phobius"/>
    </source>
</evidence>
<dbReference type="RefSeq" id="WP_173680043.1">
    <property type="nucleotide sequence ID" value="NZ_JAAZWO010000007.1"/>
</dbReference>
<dbReference type="AlphaFoldDB" id="A0A923EC27"/>
<protein>
    <submittedName>
        <fullName evidence="12">M48 family metallopeptidase</fullName>
    </submittedName>
</protein>
<keyword evidence="5 8" id="KW-0482">Metalloprotease</keyword>
<dbReference type="InterPro" id="IPR032456">
    <property type="entry name" value="Peptidase_M48_N"/>
</dbReference>
<dbReference type="Proteomes" id="UP000563151">
    <property type="component" value="Unassembled WGS sequence"/>
</dbReference>
<feature type="binding site" evidence="7">
    <location>
        <position position="283"/>
    </location>
    <ligand>
        <name>Zn(2+)</name>
        <dbReference type="ChEBI" id="CHEBI:29105"/>
        <note>catalytic</note>
    </ligand>
</feature>
<sequence>MKKRLTLLLTIFFAFIFLFIISVRIAENKNTKELQSDTSYTIYLENDTVANFPKTSDKSISYRKANINIWSINLILTFAIPILFLTTGLSIKIRSIAENISSHLILQIAIYFIIFTTINCLITLPLDYYSSFINKHNFGLSNQSSLKWFSDYFKSFSLSMIIGAIFIWIPYFIIKASPKKWWLYLGVLSIPVLLFTTFISPRYIDPLFNKYTAIENKNLEKKIYEQLEKVGLENSNLYQVDKSVDTKEMNAYMTGVFSSKRIVLWDTTINKLSENETLAVTAHEIGHYVMGHVWKSIVLGGLFTILILYLVNKTALWIIFNFGKNLGFDKLYDIAALPLIILLMNFFIFLGNPVINTYSRYVERQADTFQLELTKDTNSAITSTIKLHENSLALPHPSKIYEIWYYTHPSYYDRIKFATEYMPWKENKPLKYGKYIKK</sequence>
<dbReference type="GO" id="GO:0046872">
    <property type="term" value="F:metal ion binding"/>
    <property type="evidence" value="ECO:0007669"/>
    <property type="project" value="UniProtKB-KW"/>
</dbReference>
<feature type="domain" description="Peptidase M48" evidence="10">
    <location>
        <begin position="215"/>
        <end position="420"/>
    </location>
</feature>
<feature type="transmembrane region" description="Helical" evidence="9">
    <location>
        <begin position="69"/>
        <end position="91"/>
    </location>
</feature>
<keyword evidence="1 8" id="KW-0645">Protease</keyword>
<dbReference type="GO" id="GO:0071586">
    <property type="term" value="P:CAAX-box protein processing"/>
    <property type="evidence" value="ECO:0007669"/>
    <property type="project" value="InterPro"/>
</dbReference>
<keyword evidence="3 8" id="KW-0378">Hydrolase</keyword>
<accession>A0A923EC27</accession>
<reference evidence="12 13" key="1">
    <citation type="submission" date="2020-04" db="EMBL/GenBank/DDBJ databases">
        <title>Genomic insights into acetone-butanol-ethanol (ABE) fermentation by sequencing solventogenic clostridia strains.</title>
        <authorList>
            <person name="Brown S."/>
        </authorList>
    </citation>
    <scope>NUCLEOTIDE SEQUENCE [LARGE SCALE GENOMIC DNA]</scope>
    <source>
        <strain evidence="12 13">DJ011</strain>
    </source>
</reference>
<feature type="active site" description="Proton donor" evidence="6">
    <location>
        <position position="367"/>
    </location>
</feature>
<evidence type="ECO:0000313" key="13">
    <source>
        <dbReference type="Proteomes" id="UP000563151"/>
    </source>
</evidence>
<comment type="cofactor">
    <cofactor evidence="7 8">
        <name>Zn(2+)</name>
        <dbReference type="ChEBI" id="CHEBI:29105"/>
    </cofactor>
    <text evidence="7 8">Binds 1 zinc ion per subunit.</text>
</comment>
<evidence type="ECO:0000256" key="4">
    <source>
        <dbReference type="ARBA" id="ARBA00022833"/>
    </source>
</evidence>
<feature type="binding site" evidence="7">
    <location>
        <position position="363"/>
    </location>
    <ligand>
        <name>Zn(2+)</name>
        <dbReference type="ChEBI" id="CHEBI:29105"/>
        <note>catalytic</note>
    </ligand>
</feature>
<evidence type="ECO:0000256" key="1">
    <source>
        <dbReference type="ARBA" id="ARBA00022670"/>
    </source>
</evidence>
<dbReference type="GO" id="GO:0004222">
    <property type="term" value="F:metalloendopeptidase activity"/>
    <property type="evidence" value="ECO:0007669"/>
    <property type="project" value="InterPro"/>
</dbReference>
<feature type="domain" description="CAAX prenyl protease 1 N-terminal" evidence="11">
    <location>
        <begin position="54"/>
        <end position="210"/>
    </location>
</feature>
<evidence type="ECO:0000256" key="3">
    <source>
        <dbReference type="ARBA" id="ARBA00022801"/>
    </source>
</evidence>
<gene>
    <name evidence="12" type="ORF">HGG79_07765</name>
</gene>
<keyword evidence="9" id="KW-0812">Transmembrane</keyword>
<keyword evidence="4 7" id="KW-0862">Zinc</keyword>
<comment type="similarity">
    <text evidence="8">Belongs to the peptidase M48 family.</text>
</comment>
<dbReference type="Pfam" id="PF16491">
    <property type="entry name" value="Peptidase_M48_N"/>
    <property type="match status" value="1"/>
</dbReference>
<feature type="transmembrane region" description="Helical" evidence="9">
    <location>
        <begin position="297"/>
        <end position="319"/>
    </location>
</feature>
<organism evidence="12 13">
    <name type="scientific">Clostridium tetanomorphum</name>
    <dbReference type="NCBI Taxonomy" id="1553"/>
    <lineage>
        <taxon>Bacteria</taxon>
        <taxon>Bacillati</taxon>
        <taxon>Bacillota</taxon>
        <taxon>Clostridia</taxon>
        <taxon>Eubacteriales</taxon>
        <taxon>Clostridiaceae</taxon>
        <taxon>Clostridium</taxon>
    </lineage>
</organism>
<evidence type="ECO:0000256" key="6">
    <source>
        <dbReference type="PIRSR" id="PIRSR627057-1"/>
    </source>
</evidence>
<keyword evidence="9" id="KW-0472">Membrane</keyword>
<evidence type="ECO:0000256" key="5">
    <source>
        <dbReference type="ARBA" id="ARBA00023049"/>
    </source>
</evidence>
<dbReference type="Gene3D" id="3.30.2010.10">
    <property type="entry name" value="Metalloproteases ('zincins'), catalytic domain"/>
    <property type="match status" value="1"/>
</dbReference>
<keyword evidence="13" id="KW-1185">Reference proteome</keyword>
<dbReference type="EMBL" id="JAAZWO010000007">
    <property type="protein sequence ID" value="MBC2397670.1"/>
    <property type="molecule type" value="Genomic_DNA"/>
</dbReference>
<proteinExistence type="inferred from homology"/>
<evidence type="ECO:0000256" key="7">
    <source>
        <dbReference type="PIRSR" id="PIRSR627057-2"/>
    </source>
</evidence>
<name>A0A923EC27_CLOTT</name>
<dbReference type="CDD" id="cd07343">
    <property type="entry name" value="M48A_Zmpste24p_like"/>
    <property type="match status" value="1"/>
</dbReference>
<keyword evidence="9" id="KW-1133">Transmembrane helix</keyword>
<feature type="active site" evidence="6">
    <location>
        <position position="284"/>
    </location>
</feature>
<dbReference type="InterPro" id="IPR027057">
    <property type="entry name" value="CAXX_Prtase_1"/>
</dbReference>
<evidence type="ECO:0000259" key="11">
    <source>
        <dbReference type="Pfam" id="PF16491"/>
    </source>
</evidence>
<feature type="transmembrane region" description="Helical" evidence="9">
    <location>
        <begin position="331"/>
        <end position="350"/>
    </location>
</feature>
<keyword evidence="2 7" id="KW-0479">Metal-binding</keyword>
<feature type="transmembrane region" description="Helical" evidence="9">
    <location>
        <begin position="103"/>
        <end position="124"/>
    </location>
</feature>
<dbReference type="PANTHER" id="PTHR10120">
    <property type="entry name" value="CAAX PRENYL PROTEASE 1"/>
    <property type="match status" value="1"/>
</dbReference>
<feature type="transmembrane region" description="Helical" evidence="9">
    <location>
        <begin position="181"/>
        <end position="200"/>
    </location>
</feature>
<evidence type="ECO:0000256" key="8">
    <source>
        <dbReference type="RuleBase" id="RU003983"/>
    </source>
</evidence>
<evidence type="ECO:0000256" key="2">
    <source>
        <dbReference type="ARBA" id="ARBA00022723"/>
    </source>
</evidence>
<dbReference type="Pfam" id="PF01435">
    <property type="entry name" value="Peptidase_M48"/>
    <property type="match status" value="1"/>
</dbReference>
<feature type="binding site" evidence="7">
    <location>
        <position position="287"/>
    </location>
    <ligand>
        <name>Zn(2+)</name>
        <dbReference type="ChEBI" id="CHEBI:29105"/>
        <note>catalytic</note>
    </ligand>
</feature>